<dbReference type="PATRIC" id="fig|1384056.3.peg.940"/>
<dbReference type="PROSITE" id="PS51257">
    <property type="entry name" value="PROKAR_LIPOPROTEIN"/>
    <property type="match status" value="1"/>
</dbReference>
<keyword evidence="4" id="KW-0732">Signal</keyword>
<evidence type="ECO:0000256" key="2">
    <source>
        <dbReference type="ARBA" id="ARBA00022803"/>
    </source>
</evidence>
<dbReference type="InterPro" id="IPR019734">
    <property type="entry name" value="TPR_rpt"/>
</dbReference>
<feature type="chain" id="PRO_5001870865" evidence="4">
    <location>
        <begin position="30"/>
        <end position="263"/>
    </location>
</feature>
<accession>A0A091B6B0</accession>
<dbReference type="InterPro" id="IPR052346">
    <property type="entry name" value="O-mannosyl-transferase_TMTC"/>
</dbReference>
<dbReference type="PANTHER" id="PTHR44227">
    <property type="match status" value="1"/>
</dbReference>
<dbReference type="PROSITE" id="PS50005">
    <property type="entry name" value="TPR"/>
    <property type="match status" value="3"/>
</dbReference>
<evidence type="ECO:0000256" key="1">
    <source>
        <dbReference type="ARBA" id="ARBA00022737"/>
    </source>
</evidence>
<dbReference type="SUPFAM" id="SSF48452">
    <property type="entry name" value="TPR-like"/>
    <property type="match status" value="1"/>
</dbReference>
<organism evidence="5 6">
    <name type="scientific">Arenimonas metalli CF5-1</name>
    <dbReference type="NCBI Taxonomy" id="1384056"/>
    <lineage>
        <taxon>Bacteria</taxon>
        <taxon>Pseudomonadati</taxon>
        <taxon>Pseudomonadota</taxon>
        <taxon>Gammaproteobacteria</taxon>
        <taxon>Lysobacterales</taxon>
        <taxon>Lysobacteraceae</taxon>
        <taxon>Arenimonas</taxon>
    </lineage>
</organism>
<evidence type="ECO:0000313" key="6">
    <source>
        <dbReference type="Proteomes" id="UP000029393"/>
    </source>
</evidence>
<dbReference type="PANTHER" id="PTHR44227:SF3">
    <property type="entry name" value="PROTEIN O-MANNOSYL-TRANSFERASE TMTC4"/>
    <property type="match status" value="1"/>
</dbReference>
<dbReference type="InterPro" id="IPR011990">
    <property type="entry name" value="TPR-like_helical_dom_sf"/>
</dbReference>
<dbReference type="NCBIfam" id="TIGR02521">
    <property type="entry name" value="type_IV_pilW"/>
    <property type="match status" value="1"/>
</dbReference>
<protein>
    <submittedName>
        <fullName evidence="5">Uncharacterized protein</fullName>
    </submittedName>
</protein>
<gene>
    <name evidence="5" type="ORF">N787_01560</name>
</gene>
<keyword evidence="2 3" id="KW-0802">TPR repeat</keyword>
<keyword evidence="6" id="KW-1185">Reference proteome</keyword>
<feature type="repeat" description="TPR" evidence="3">
    <location>
        <begin position="81"/>
        <end position="114"/>
    </location>
</feature>
<dbReference type="EMBL" id="AVCK01000012">
    <property type="protein sequence ID" value="KFN47012.1"/>
    <property type="molecule type" value="Genomic_DNA"/>
</dbReference>
<keyword evidence="1" id="KW-0677">Repeat</keyword>
<dbReference type="Pfam" id="PF13432">
    <property type="entry name" value="TPR_16"/>
    <property type="match status" value="1"/>
</dbReference>
<dbReference type="Proteomes" id="UP000029393">
    <property type="component" value="Unassembled WGS sequence"/>
</dbReference>
<comment type="caution">
    <text evidence="5">The sequence shown here is derived from an EMBL/GenBank/DDBJ whole genome shotgun (WGS) entry which is preliminary data.</text>
</comment>
<sequence>MPRDAVRNSLLAFALALAAGCAATGGPSAATSGGSSPGSQAAMSNKGIANLNLAQNYLAAGKLEYALDRANRALRSDPNSADVQVVLGLIRERLGDSARAGEHFERAGKLDPESGHVLNVYGAWLCEKGRAAEAEAVFTRAVKDPFYKARDQAYFNAGKCAMGAGQLEAAEKHLRQGIEVAPESPALLGQMAELQFRRGNFMSARAFYQRRESLGAVTPELLDLAVRIEQGAGDAAAAGRYRLRLQQQFPDFTPSDNQGSLQP</sequence>
<dbReference type="Gene3D" id="1.25.40.10">
    <property type="entry name" value="Tetratricopeptide repeat domain"/>
    <property type="match status" value="1"/>
</dbReference>
<dbReference type="SMART" id="SM00028">
    <property type="entry name" value="TPR"/>
    <property type="match status" value="4"/>
</dbReference>
<proteinExistence type="predicted"/>
<reference evidence="5 6" key="1">
    <citation type="submission" date="2013-09" db="EMBL/GenBank/DDBJ databases">
        <title>Genome sequencing of Arenimonas metalli.</title>
        <authorList>
            <person name="Chen F."/>
            <person name="Wang G."/>
        </authorList>
    </citation>
    <scope>NUCLEOTIDE SEQUENCE [LARGE SCALE GENOMIC DNA]</scope>
    <source>
        <strain evidence="5 6">CF5-1</strain>
    </source>
</reference>
<feature type="repeat" description="TPR" evidence="3">
    <location>
        <begin position="47"/>
        <end position="80"/>
    </location>
</feature>
<name>A0A091B6B0_9GAMM</name>
<dbReference type="OrthoDB" id="9814042at2"/>
<evidence type="ECO:0000313" key="5">
    <source>
        <dbReference type="EMBL" id="KFN47012.1"/>
    </source>
</evidence>
<dbReference type="AlphaFoldDB" id="A0A091B6B0"/>
<dbReference type="RefSeq" id="WP_052575132.1">
    <property type="nucleotide sequence ID" value="NZ_AVCK01000012.1"/>
</dbReference>
<feature type="repeat" description="TPR" evidence="3">
    <location>
        <begin position="151"/>
        <end position="184"/>
    </location>
</feature>
<feature type="signal peptide" evidence="4">
    <location>
        <begin position="1"/>
        <end position="29"/>
    </location>
</feature>
<dbReference type="Pfam" id="PF14559">
    <property type="entry name" value="TPR_19"/>
    <property type="match status" value="1"/>
</dbReference>
<evidence type="ECO:0000256" key="4">
    <source>
        <dbReference type="SAM" id="SignalP"/>
    </source>
</evidence>
<dbReference type="STRING" id="1384056.N787_01560"/>
<dbReference type="eggNOG" id="COG3063">
    <property type="taxonomic scope" value="Bacteria"/>
</dbReference>
<dbReference type="InterPro" id="IPR013360">
    <property type="entry name" value="Pilus_4_PilW"/>
</dbReference>
<evidence type="ECO:0000256" key="3">
    <source>
        <dbReference type="PROSITE-ProRule" id="PRU00339"/>
    </source>
</evidence>